<dbReference type="SUPFAM" id="SSF53187">
    <property type="entry name" value="Zn-dependent exopeptidases"/>
    <property type="match status" value="1"/>
</dbReference>
<evidence type="ECO:0000259" key="3">
    <source>
        <dbReference type="Pfam" id="PF04389"/>
    </source>
</evidence>
<feature type="domain" description="Peptidase M28" evidence="3">
    <location>
        <begin position="79"/>
        <end position="167"/>
    </location>
</feature>
<evidence type="ECO:0000313" key="5">
    <source>
        <dbReference type="Proteomes" id="UP000593572"/>
    </source>
</evidence>
<evidence type="ECO:0000256" key="1">
    <source>
        <dbReference type="ARBA" id="ARBA00022723"/>
    </source>
</evidence>
<evidence type="ECO:0000313" key="4">
    <source>
        <dbReference type="EMBL" id="MBA0562328.1"/>
    </source>
</evidence>
<dbReference type="GO" id="GO:0016813">
    <property type="term" value="F:hydrolase activity, acting on carbon-nitrogen (but not peptide) bonds, in linear amidines"/>
    <property type="evidence" value="ECO:0007669"/>
    <property type="project" value="InterPro"/>
</dbReference>
<dbReference type="InterPro" id="IPR010158">
    <property type="entry name" value="Amidase_Cbmase"/>
</dbReference>
<proteinExistence type="predicted"/>
<accession>A0A7J8MC86</accession>
<dbReference type="AlphaFoldDB" id="A0A7J8MC86"/>
<protein>
    <recommendedName>
        <fullName evidence="3">Peptidase M28 domain-containing protein</fullName>
    </recommendedName>
</protein>
<dbReference type="Gene3D" id="3.40.630.10">
    <property type="entry name" value="Zn peptidases"/>
    <property type="match status" value="1"/>
</dbReference>
<comment type="caution">
    <text evidence="4">The sequence shown here is derived from an EMBL/GenBank/DDBJ whole genome shotgun (WGS) entry which is preliminary data.</text>
</comment>
<reference evidence="4 5" key="1">
    <citation type="journal article" date="2019" name="Genome Biol. Evol.">
        <title>Insights into the evolution of the New World diploid cottons (Gossypium, subgenus Houzingenia) based on genome sequencing.</title>
        <authorList>
            <person name="Grover C.E."/>
            <person name="Arick M.A. 2nd"/>
            <person name="Thrash A."/>
            <person name="Conover J.L."/>
            <person name="Sanders W.S."/>
            <person name="Peterson D.G."/>
            <person name="Frelichowski J.E."/>
            <person name="Scheffler J.A."/>
            <person name="Scheffler B.E."/>
            <person name="Wendel J.F."/>
        </authorList>
    </citation>
    <scope>NUCLEOTIDE SEQUENCE [LARGE SCALE GENOMIC DNA]</scope>
    <source>
        <strain evidence="4">157</strain>
        <tissue evidence="4">Leaf</tissue>
    </source>
</reference>
<dbReference type="InterPro" id="IPR007484">
    <property type="entry name" value="Peptidase_M28"/>
</dbReference>
<sequence length="182" mass="19506">MIVVLLCGIEEKDGKTRSLYSEILRDEAVARLNDLGKVSDADGYLERTFMSPASVRAGFLIREWMEDAGLRTWVDSMGNLHGRVEGMNASAQALLIGSHLDTVVDAGMFDGSLGIISAISALKVLKSIGKLGELKRPVEASYLISDVIAFSDEEGVRFQSTFLGSAAVAGILPVTALKISDK</sequence>
<name>A0A7J8MC86_9ROSI</name>
<dbReference type="PANTHER" id="PTHR32494">
    <property type="entry name" value="ALLANTOATE DEIMINASE-RELATED"/>
    <property type="match status" value="1"/>
</dbReference>
<keyword evidence="2" id="KW-0378">Hydrolase</keyword>
<dbReference type="Proteomes" id="UP000593572">
    <property type="component" value="Unassembled WGS sequence"/>
</dbReference>
<dbReference type="EMBL" id="JABEZX010000008">
    <property type="protein sequence ID" value="MBA0562328.1"/>
    <property type="molecule type" value="Genomic_DNA"/>
</dbReference>
<keyword evidence="1" id="KW-0479">Metal-binding</keyword>
<dbReference type="Pfam" id="PF04389">
    <property type="entry name" value="Peptidase_M28"/>
    <property type="match status" value="1"/>
</dbReference>
<keyword evidence="5" id="KW-1185">Reference proteome</keyword>
<organism evidence="4 5">
    <name type="scientific">Gossypium lobatum</name>
    <dbReference type="NCBI Taxonomy" id="34289"/>
    <lineage>
        <taxon>Eukaryota</taxon>
        <taxon>Viridiplantae</taxon>
        <taxon>Streptophyta</taxon>
        <taxon>Embryophyta</taxon>
        <taxon>Tracheophyta</taxon>
        <taxon>Spermatophyta</taxon>
        <taxon>Magnoliopsida</taxon>
        <taxon>eudicotyledons</taxon>
        <taxon>Gunneridae</taxon>
        <taxon>Pentapetalae</taxon>
        <taxon>rosids</taxon>
        <taxon>malvids</taxon>
        <taxon>Malvales</taxon>
        <taxon>Malvaceae</taxon>
        <taxon>Malvoideae</taxon>
        <taxon>Gossypium</taxon>
    </lineage>
</organism>
<feature type="non-terminal residue" evidence="4">
    <location>
        <position position="182"/>
    </location>
</feature>
<gene>
    <name evidence="4" type="ORF">Golob_007383</name>
</gene>
<dbReference type="PANTHER" id="PTHR32494:SF19">
    <property type="entry name" value="ALLANTOATE DEIMINASE-RELATED"/>
    <property type="match status" value="1"/>
</dbReference>
<dbReference type="GO" id="GO:0046872">
    <property type="term" value="F:metal ion binding"/>
    <property type="evidence" value="ECO:0007669"/>
    <property type="project" value="UniProtKB-KW"/>
</dbReference>
<evidence type="ECO:0000256" key="2">
    <source>
        <dbReference type="ARBA" id="ARBA00022801"/>
    </source>
</evidence>